<feature type="transmembrane region" description="Helical" evidence="10">
    <location>
        <begin position="127"/>
        <end position="145"/>
    </location>
</feature>
<keyword evidence="6 10" id="KW-1133">Transmembrane helix</keyword>
<keyword evidence="9" id="KW-0511">Multifunctional enzyme</keyword>
<keyword evidence="9" id="KW-0378">Hydrolase</keyword>
<evidence type="ECO:0000256" key="8">
    <source>
        <dbReference type="RuleBase" id="RU003793"/>
    </source>
</evidence>
<comment type="function">
    <text evidence="9">Plays an essential role in type IV pili and type II pseudopili formation by proteolytically removing the leader sequence from substrate proteins and subsequently monomethylating the alpha-amino group of the newly exposed N-terminal phenylalanine.</text>
</comment>
<feature type="transmembrane region" description="Helical" evidence="10">
    <location>
        <begin position="104"/>
        <end position="120"/>
    </location>
</feature>
<dbReference type="KEGG" id="vin:AKJ08_0701"/>
<dbReference type="PATRIC" id="fig|1391653.3.peg.720"/>
<evidence type="ECO:0000256" key="5">
    <source>
        <dbReference type="ARBA" id="ARBA00022692"/>
    </source>
</evidence>
<name>A0A0K1PB14_9BACT</name>
<keyword evidence="3" id="KW-1003">Cell membrane</keyword>
<organism evidence="13 14">
    <name type="scientific">Vulgatibacter incomptus</name>
    <dbReference type="NCBI Taxonomy" id="1391653"/>
    <lineage>
        <taxon>Bacteria</taxon>
        <taxon>Pseudomonadati</taxon>
        <taxon>Myxococcota</taxon>
        <taxon>Myxococcia</taxon>
        <taxon>Myxococcales</taxon>
        <taxon>Cystobacterineae</taxon>
        <taxon>Vulgatibacteraceae</taxon>
        <taxon>Vulgatibacter</taxon>
    </lineage>
</organism>
<dbReference type="RefSeq" id="WP_050727419.1">
    <property type="nucleotide sequence ID" value="NZ_CP012332.1"/>
</dbReference>
<dbReference type="InterPro" id="IPR014032">
    <property type="entry name" value="Peptidase_A24A_bac"/>
</dbReference>
<evidence type="ECO:0000259" key="12">
    <source>
        <dbReference type="Pfam" id="PF06750"/>
    </source>
</evidence>
<dbReference type="STRING" id="1391653.AKJ08_0701"/>
<protein>
    <recommendedName>
        <fullName evidence="9">Prepilin leader peptidase/N-methyltransferase</fullName>
        <ecNumber evidence="9">2.1.1.-</ecNumber>
        <ecNumber evidence="9">3.4.23.43</ecNumber>
    </recommendedName>
</protein>
<evidence type="ECO:0000256" key="10">
    <source>
        <dbReference type="SAM" id="Phobius"/>
    </source>
</evidence>
<evidence type="ECO:0000256" key="2">
    <source>
        <dbReference type="ARBA" id="ARBA00005801"/>
    </source>
</evidence>
<dbReference type="GO" id="GO:0004190">
    <property type="term" value="F:aspartic-type endopeptidase activity"/>
    <property type="evidence" value="ECO:0007669"/>
    <property type="project" value="UniProtKB-EC"/>
</dbReference>
<evidence type="ECO:0000256" key="7">
    <source>
        <dbReference type="ARBA" id="ARBA00023136"/>
    </source>
</evidence>
<evidence type="ECO:0000256" key="9">
    <source>
        <dbReference type="RuleBase" id="RU003794"/>
    </source>
</evidence>
<feature type="transmembrane region" description="Helical" evidence="10">
    <location>
        <begin position="6"/>
        <end position="28"/>
    </location>
</feature>
<dbReference type="PANTHER" id="PTHR30487">
    <property type="entry name" value="TYPE 4 PREPILIN-LIKE PROTEINS LEADER PEPTIDE-PROCESSING ENZYME"/>
    <property type="match status" value="1"/>
</dbReference>
<dbReference type="OrthoDB" id="9789291at2"/>
<dbReference type="GO" id="GO:0008168">
    <property type="term" value="F:methyltransferase activity"/>
    <property type="evidence" value="ECO:0007669"/>
    <property type="project" value="UniProtKB-KW"/>
</dbReference>
<dbReference type="GO" id="GO:0006465">
    <property type="term" value="P:signal peptide processing"/>
    <property type="evidence" value="ECO:0007669"/>
    <property type="project" value="TreeGrafter"/>
</dbReference>
<dbReference type="PANTHER" id="PTHR30487:SF0">
    <property type="entry name" value="PREPILIN LEADER PEPTIDASE_N-METHYLTRANSFERASE-RELATED"/>
    <property type="match status" value="1"/>
</dbReference>
<dbReference type="EC" id="3.4.23.43" evidence="9"/>
<feature type="transmembrane region" description="Helical" evidence="10">
    <location>
        <begin position="151"/>
        <end position="172"/>
    </location>
</feature>
<reference evidence="13 14" key="1">
    <citation type="submission" date="2015-08" db="EMBL/GenBank/DDBJ databases">
        <authorList>
            <person name="Babu N.S."/>
            <person name="Beckwith C.J."/>
            <person name="Beseler K.G."/>
            <person name="Brison A."/>
            <person name="Carone J.V."/>
            <person name="Caskin T.P."/>
            <person name="Diamond M."/>
            <person name="Durham M.E."/>
            <person name="Foxe J.M."/>
            <person name="Go M."/>
            <person name="Henderson B.A."/>
            <person name="Jones I.B."/>
            <person name="McGettigan J.A."/>
            <person name="Micheletti S.J."/>
            <person name="Nasrallah M.E."/>
            <person name="Ortiz D."/>
            <person name="Piller C.R."/>
            <person name="Privatt S.R."/>
            <person name="Schneider S.L."/>
            <person name="Sharp S."/>
            <person name="Smith T.C."/>
            <person name="Stanton J.D."/>
            <person name="Ullery H.E."/>
            <person name="Wilson R.J."/>
            <person name="Serrano M.G."/>
            <person name="Buck G."/>
            <person name="Lee V."/>
            <person name="Wang Y."/>
            <person name="Carvalho R."/>
            <person name="Voegtly L."/>
            <person name="Shi R."/>
            <person name="Duckworth R."/>
            <person name="Johnson A."/>
            <person name="Loviza R."/>
            <person name="Walstead R."/>
            <person name="Shah Z."/>
            <person name="Kiflezghi M."/>
            <person name="Wade K."/>
            <person name="Ball S.L."/>
            <person name="Bradley K.W."/>
            <person name="Asai D.J."/>
            <person name="Bowman C.A."/>
            <person name="Russell D.A."/>
            <person name="Pope W.H."/>
            <person name="Jacobs-Sera D."/>
            <person name="Hendrix R.W."/>
            <person name="Hatfull G.F."/>
        </authorList>
    </citation>
    <scope>NUCLEOTIDE SEQUENCE [LARGE SCALE GENOMIC DNA]</scope>
    <source>
        <strain evidence="13 14">DSM 27710</strain>
    </source>
</reference>
<sequence>MSDLPTWYFVGLAAVFGALVGSFLNVVIARLPKGLSIVHPRSRCPRCERPIAWHENIPVVSWLLLRGRCRGCKLPISIRYPLVELATSLLAVACVRNFGPTPWAVAAFVFLAALVALTYIDLDHWLLPRSMTVPFIAVGLGASLLPDGPGIASSALGAAVGFASFAALGFAAERILKKEALGGGDLWLFAMIGAFLGVKALLPVALFASAQGAAIGVVLLSRAKRKAARSAIPADAAEAVTALPPPKPTGDEELDAWVPPDGAVPFGPFLALGAAEYLFFGEKLVAWYLSVISFQG</sequence>
<dbReference type="Proteomes" id="UP000055590">
    <property type="component" value="Chromosome"/>
</dbReference>
<dbReference type="Pfam" id="PF06750">
    <property type="entry name" value="A24_N_bact"/>
    <property type="match status" value="1"/>
</dbReference>
<dbReference type="EMBL" id="CP012332">
    <property type="protein sequence ID" value="AKU90314.1"/>
    <property type="molecule type" value="Genomic_DNA"/>
</dbReference>
<keyword evidence="4" id="KW-0997">Cell inner membrane</keyword>
<gene>
    <name evidence="13" type="ORF">AKJ08_0701</name>
</gene>
<dbReference type="InterPro" id="IPR000045">
    <property type="entry name" value="Prepilin_IV_endopep_pep"/>
</dbReference>
<dbReference type="InterPro" id="IPR010627">
    <property type="entry name" value="Prepilin_pept_A24_N"/>
</dbReference>
<keyword evidence="9" id="KW-0645">Protease</keyword>
<evidence type="ECO:0000256" key="3">
    <source>
        <dbReference type="ARBA" id="ARBA00022475"/>
    </source>
</evidence>
<comment type="similarity">
    <text evidence="2 8">Belongs to the peptidase A24 family.</text>
</comment>
<keyword evidence="5 9" id="KW-0812">Transmembrane</keyword>
<evidence type="ECO:0000256" key="4">
    <source>
        <dbReference type="ARBA" id="ARBA00022519"/>
    </source>
</evidence>
<keyword evidence="9" id="KW-0808">Transferase</keyword>
<feature type="domain" description="Prepilin peptidase A24 N-terminal" evidence="12">
    <location>
        <begin position="15"/>
        <end position="97"/>
    </location>
</feature>
<evidence type="ECO:0000259" key="11">
    <source>
        <dbReference type="Pfam" id="PF01478"/>
    </source>
</evidence>
<comment type="catalytic activity">
    <reaction evidence="9">
        <text>Typically cleaves a -Gly-|-Phe- bond to release an N-terminal, basic peptide of 5-8 residues from type IV prepilin, and then N-methylates the new N-terminal amino group, the methyl donor being S-adenosyl-L-methionine.</text>
        <dbReference type="EC" id="3.4.23.43"/>
    </reaction>
</comment>
<evidence type="ECO:0000313" key="14">
    <source>
        <dbReference type="Proteomes" id="UP000055590"/>
    </source>
</evidence>
<dbReference type="GO" id="GO:0005886">
    <property type="term" value="C:plasma membrane"/>
    <property type="evidence" value="ECO:0007669"/>
    <property type="project" value="UniProtKB-SubCell"/>
</dbReference>
<evidence type="ECO:0000313" key="13">
    <source>
        <dbReference type="EMBL" id="AKU90314.1"/>
    </source>
</evidence>
<feature type="domain" description="Prepilin type IV endopeptidase peptidase" evidence="11">
    <location>
        <begin position="108"/>
        <end position="217"/>
    </location>
</feature>
<dbReference type="Gene3D" id="1.20.120.1220">
    <property type="match status" value="1"/>
</dbReference>
<dbReference type="InterPro" id="IPR050882">
    <property type="entry name" value="Prepilin_peptidase/N-MTase"/>
</dbReference>
<keyword evidence="9" id="KW-0489">Methyltransferase</keyword>
<evidence type="ECO:0000256" key="6">
    <source>
        <dbReference type="ARBA" id="ARBA00022989"/>
    </source>
</evidence>
<proteinExistence type="inferred from homology"/>
<dbReference type="GO" id="GO:0032259">
    <property type="term" value="P:methylation"/>
    <property type="evidence" value="ECO:0007669"/>
    <property type="project" value="UniProtKB-KW"/>
</dbReference>
<evidence type="ECO:0000256" key="1">
    <source>
        <dbReference type="ARBA" id="ARBA00004429"/>
    </source>
</evidence>
<keyword evidence="14" id="KW-1185">Reference proteome</keyword>
<feature type="transmembrane region" description="Helical" evidence="10">
    <location>
        <begin position="204"/>
        <end position="221"/>
    </location>
</feature>
<accession>A0A0K1PB14</accession>
<keyword evidence="7 10" id="KW-0472">Membrane</keyword>
<dbReference type="PRINTS" id="PR00864">
    <property type="entry name" value="PREPILNPTASE"/>
</dbReference>
<comment type="subcellular location">
    <subcellularLocation>
        <location evidence="1">Cell inner membrane</location>
        <topology evidence="1">Multi-pass membrane protein</topology>
    </subcellularLocation>
    <subcellularLocation>
        <location evidence="9">Cell membrane</location>
        <topology evidence="9">Multi-pass membrane protein</topology>
    </subcellularLocation>
</comment>
<dbReference type="EC" id="2.1.1.-" evidence="9"/>
<dbReference type="AlphaFoldDB" id="A0A0K1PB14"/>
<dbReference type="Pfam" id="PF01478">
    <property type="entry name" value="Peptidase_A24"/>
    <property type="match status" value="1"/>
</dbReference>